<protein>
    <submittedName>
        <fullName evidence="2">Uncharacterized protein</fullName>
    </submittedName>
</protein>
<dbReference type="AlphaFoldDB" id="A0A5B7G8W4"/>
<keyword evidence="3" id="KW-1185">Reference proteome</keyword>
<keyword evidence="1" id="KW-1133">Transmembrane helix</keyword>
<evidence type="ECO:0000256" key="1">
    <source>
        <dbReference type="SAM" id="Phobius"/>
    </source>
</evidence>
<sequence>MKERTEDMTEEHESGVLMYPVRANVTRYHAHPRARSNPIIELNDHKNKISVSVLRPPEAVTDHSGTARWRLTDLIIELYYHEYHHRRRHHHHVHHAHHRHHHHHHYLILSIIAITISYVVTVSVARDGTERAHLDSPITFISGRLQGTGGSADNYPSRYVAEHSSKHHLLFTQICFDKGASPIFVRRFPFQE</sequence>
<organism evidence="2 3">
    <name type="scientific">Portunus trituberculatus</name>
    <name type="common">Swimming crab</name>
    <name type="synonym">Neptunus trituberculatus</name>
    <dbReference type="NCBI Taxonomy" id="210409"/>
    <lineage>
        <taxon>Eukaryota</taxon>
        <taxon>Metazoa</taxon>
        <taxon>Ecdysozoa</taxon>
        <taxon>Arthropoda</taxon>
        <taxon>Crustacea</taxon>
        <taxon>Multicrustacea</taxon>
        <taxon>Malacostraca</taxon>
        <taxon>Eumalacostraca</taxon>
        <taxon>Eucarida</taxon>
        <taxon>Decapoda</taxon>
        <taxon>Pleocyemata</taxon>
        <taxon>Brachyura</taxon>
        <taxon>Eubrachyura</taxon>
        <taxon>Portunoidea</taxon>
        <taxon>Portunidae</taxon>
        <taxon>Portuninae</taxon>
        <taxon>Portunus</taxon>
    </lineage>
</organism>
<evidence type="ECO:0000313" key="2">
    <source>
        <dbReference type="EMBL" id="MPC52974.1"/>
    </source>
</evidence>
<gene>
    <name evidence="2" type="ORF">E2C01_046856</name>
</gene>
<reference evidence="2 3" key="1">
    <citation type="submission" date="2019-05" db="EMBL/GenBank/DDBJ databases">
        <title>Another draft genome of Portunus trituberculatus and its Hox gene families provides insights of decapod evolution.</title>
        <authorList>
            <person name="Jeong J.-H."/>
            <person name="Song I."/>
            <person name="Kim S."/>
            <person name="Choi T."/>
            <person name="Kim D."/>
            <person name="Ryu S."/>
            <person name="Kim W."/>
        </authorList>
    </citation>
    <scope>NUCLEOTIDE SEQUENCE [LARGE SCALE GENOMIC DNA]</scope>
    <source>
        <tissue evidence="2">Muscle</tissue>
    </source>
</reference>
<dbReference type="EMBL" id="VSRR010011296">
    <property type="protein sequence ID" value="MPC52974.1"/>
    <property type="molecule type" value="Genomic_DNA"/>
</dbReference>
<keyword evidence="1" id="KW-0472">Membrane</keyword>
<comment type="caution">
    <text evidence="2">The sequence shown here is derived from an EMBL/GenBank/DDBJ whole genome shotgun (WGS) entry which is preliminary data.</text>
</comment>
<accession>A0A5B7G8W4</accession>
<dbReference type="Proteomes" id="UP000324222">
    <property type="component" value="Unassembled WGS sequence"/>
</dbReference>
<evidence type="ECO:0000313" key="3">
    <source>
        <dbReference type="Proteomes" id="UP000324222"/>
    </source>
</evidence>
<feature type="transmembrane region" description="Helical" evidence="1">
    <location>
        <begin position="106"/>
        <end position="125"/>
    </location>
</feature>
<name>A0A5B7G8W4_PORTR</name>
<proteinExistence type="predicted"/>
<keyword evidence="1" id="KW-0812">Transmembrane</keyword>